<dbReference type="Pfam" id="PF13229">
    <property type="entry name" value="Beta_helix"/>
    <property type="match status" value="2"/>
</dbReference>
<feature type="domain" description="Right handed beta helix" evidence="3">
    <location>
        <begin position="1129"/>
        <end position="1243"/>
    </location>
</feature>
<keyword evidence="2" id="KW-0472">Membrane</keyword>
<dbReference type="Gene3D" id="2.160.20.10">
    <property type="entry name" value="Single-stranded right-handed beta-helix, Pectin lyase-like"/>
    <property type="match status" value="1"/>
</dbReference>
<evidence type="ECO:0000256" key="2">
    <source>
        <dbReference type="SAM" id="Phobius"/>
    </source>
</evidence>
<dbReference type="SMART" id="SM00710">
    <property type="entry name" value="PbH1"/>
    <property type="match status" value="4"/>
</dbReference>
<feature type="region of interest" description="Disordered" evidence="1">
    <location>
        <begin position="385"/>
        <end position="422"/>
    </location>
</feature>
<evidence type="ECO:0000313" key="5">
    <source>
        <dbReference type="Proteomes" id="UP000177152"/>
    </source>
</evidence>
<keyword evidence="2" id="KW-1133">Transmembrane helix</keyword>
<dbReference type="InterPro" id="IPR008947">
    <property type="entry name" value="PLipase_C/P1_nuclease_dom_sf"/>
</dbReference>
<evidence type="ECO:0000313" key="4">
    <source>
        <dbReference type="EMBL" id="OGZ94629.1"/>
    </source>
</evidence>
<organism evidence="4 5">
    <name type="scientific">Candidatus Sungbacteria bacterium RIFCSPHIGHO2_01_FULL_47_32</name>
    <dbReference type="NCBI Taxonomy" id="1802264"/>
    <lineage>
        <taxon>Bacteria</taxon>
        <taxon>Candidatus Sungiibacteriota</taxon>
    </lineage>
</organism>
<feature type="region of interest" description="Disordered" evidence="1">
    <location>
        <begin position="464"/>
        <end position="503"/>
    </location>
</feature>
<proteinExistence type="predicted"/>
<comment type="caution">
    <text evidence="4">The sequence shown here is derived from an EMBL/GenBank/DDBJ whole genome shotgun (WGS) entry which is preliminary data.</text>
</comment>
<dbReference type="InterPro" id="IPR039448">
    <property type="entry name" value="Beta_helix"/>
</dbReference>
<name>A0A1G2K5B0_9BACT</name>
<evidence type="ECO:0000259" key="3">
    <source>
        <dbReference type="Pfam" id="PF13229"/>
    </source>
</evidence>
<dbReference type="GO" id="GO:0016788">
    <property type="term" value="F:hydrolase activity, acting on ester bonds"/>
    <property type="evidence" value="ECO:0007669"/>
    <property type="project" value="InterPro"/>
</dbReference>
<gene>
    <name evidence="4" type="ORF">A2633_01265</name>
</gene>
<sequence>MENSRNVKILTGVIGGGVLFLSIPLFIYAYDNKTTHPALTQEIGRFYSASFNENKLTAEDIMLLMQGSDDEDVGTRPLRHFYDPVHDDGLHISGVDWESSKEWASDTVSQAAYDEKRPASLYGATLPLFSSDTDFSWERAVYEYAWKDKKRGLVTLGHILHLVEDATVPDHTRNDPHPPFLYLGSPYEGWAEKFNPETIHTADSLISSGQRPSVLTSIDSYFDNTANYSNNNFFSKDTILIAKYSAPTVTHYGTEVDSNGMLTKFGFEKKENVDIHLVKTPLLPDWKLILGSDTDQYEIVDKDYRILTDYWNLLSQKAVINGAGVVKLFFDEVEKEKQTKTLWKKNRTWFGKAWDWTTDTISSFWSSPPLDTVKTDTQYAGLLTAISGQNSPDPTSHDNPPEIGQNEPQTGSSSPTEGVEAASGGQVLGLSTTASNQLNFGTTTTEVQSGLRITGFLSGGLGAFTPPEGVGPSLADMPSENSQVSTSTSTTTPPAPEPDTTPPDVLLTIEECVQSFSSEGCLVPASTLHMELSSVSSDIESYSLSCKTKKRPSDAWLSCDNFSYDGHATSSVLTATEGLYELTAQAQDIAGNESPESLKDVEVNSSPVVLNEVAWAGMGNSATTSKDVWVELYNRSYSAVNLSEWSLSFLRPASLDIALKAELHGTIPGRSFFLIEGETDDVLPDILADEVTLLLEGILAGGTIVSLEKNGTTFDRTPLGCYGWCAGYAPARSTMERIDPDSEGGNASNWGTYYEEDIARTHTSREGEEVFGTPKARNSLNFLVAPTGVLEADKTLAKENSPYVVNRSGLIVPDGKLLTLGPGVVIKIISAGSPEVTVRGKLISQGTVAEPVVVTSIFDDEYGGDTNKDGLCSPSDASSTARCPVPGSWARINVARGGIGELAGTIIRFGGGISPGPFGRNASILCDGANIGISDSTVEYSAGIGTSYILCQGNILGSLFRHNGLQPVLIGGGSVAVSGNHFEHNAVGMSISESPHSSIVNNEFLEDTYAVEVINTPPAFSSNKILDGSAGIKGVILKGYSTENYSFMADMPYIVESAYTFSDGLFASIGKGTIFKFMENSELAIAGSLTVSGDSENPIVFTSISDDEFGGDTNANGASTTPTLGDWRGISITGSGNSLFDGATVRFAGGRFQQYNGAGIKVEGAEATIKNSVIEKNKNRGVWFKGTNPGMISDTIFRDHKDETGENYMALLFSGGASTTLQNLVFRNNGTAVLSDESVSLTNNGGIDIDASNDIATVPPGLFP</sequence>
<keyword evidence="2" id="KW-0812">Transmembrane</keyword>
<dbReference type="AlphaFoldDB" id="A0A1G2K5B0"/>
<accession>A0A1G2K5B0</accession>
<dbReference type="SUPFAM" id="SSF48537">
    <property type="entry name" value="Phospholipase C/P1 nuclease"/>
    <property type="match status" value="1"/>
</dbReference>
<feature type="domain" description="Right handed beta helix" evidence="3">
    <location>
        <begin position="924"/>
        <end position="1032"/>
    </location>
</feature>
<feature type="compositionally biased region" description="Low complexity" evidence="1">
    <location>
        <begin position="478"/>
        <end position="492"/>
    </location>
</feature>
<dbReference type="EMBL" id="MHQC01000032">
    <property type="protein sequence ID" value="OGZ94629.1"/>
    <property type="molecule type" value="Genomic_DNA"/>
</dbReference>
<feature type="compositionally biased region" description="Polar residues" evidence="1">
    <location>
        <begin position="406"/>
        <end position="416"/>
    </location>
</feature>
<evidence type="ECO:0000256" key="1">
    <source>
        <dbReference type="SAM" id="MobiDB-lite"/>
    </source>
</evidence>
<reference evidence="4 5" key="1">
    <citation type="journal article" date="2016" name="Nat. Commun.">
        <title>Thousands of microbial genomes shed light on interconnected biogeochemical processes in an aquifer system.</title>
        <authorList>
            <person name="Anantharaman K."/>
            <person name="Brown C.T."/>
            <person name="Hug L.A."/>
            <person name="Sharon I."/>
            <person name="Castelle C.J."/>
            <person name="Probst A.J."/>
            <person name="Thomas B.C."/>
            <person name="Singh A."/>
            <person name="Wilkins M.J."/>
            <person name="Karaoz U."/>
            <person name="Brodie E.L."/>
            <person name="Williams K.H."/>
            <person name="Hubbard S.S."/>
            <person name="Banfield J.F."/>
        </authorList>
    </citation>
    <scope>NUCLEOTIDE SEQUENCE [LARGE SCALE GENOMIC DNA]</scope>
</reference>
<dbReference type="Proteomes" id="UP000177152">
    <property type="component" value="Unassembled WGS sequence"/>
</dbReference>
<dbReference type="Gene3D" id="1.10.575.10">
    <property type="entry name" value="P1 Nuclease"/>
    <property type="match status" value="1"/>
</dbReference>
<dbReference type="SUPFAM" id="SSF51126">
    <property type="entry name" value="Pectin lyase-like"/>
    <property type="match status" value="1"/>
</dbReference>
<dbReference type="InterPro" id="IPR011050">
    <property type="entry name" value="Pectin_lyase_fold/virulence"/>
</dbReference>
<dbReference type="InterPro" id="IPR012334">
    <property type="entry name" value="Pectin_lyas_fold"/>
</dbReference>
<protein>
    <recommendedName>
        <fullName evidence="3">Right handed beta helix domain-containing protein</fullName>
    </recommendedName>
</protein>
<dbReference type="InterPro" id="IPR006626">
    <property type="entry name" value="PbH1"/>
</dbReference>
<feature type="transmembrane region" description="Helical" evidence="2">
    <location>
        <begin position="7"/>
        <end position="30"/>
    </location>
</feature>